<keyword evidence="2" id="KW-1185">Reference proteome</keyword>
<dbReference type="Proteomes" id="UP000297299">
    <property type="component" value="Unassembled WGS sequence"/>
</dbReference>
<reference evidence="1 2" key="1">
    <citation type="submission" date="2017-11" db="EMBL/GenBank/DDBJ databases">
        <title>Comparative genomics of Botrytis spp.</title>
        <authorList>
            <person name="Valero-Jimenez C.A."/>
            <person name="Tapia P."/>
            <person name="Veloso J."/>
            <person name="Silva-Moreno E."/>
            <person name="Staats M."/>
            <person name="Valdes J.H."/>
            <person name="Van Kan J.A.L."/>
        </authorList>
    </citation>
    <scope>NUCLEOTIDE SEQUENCE [LARGE SCALE GENOMIC DNA]</scope>
    <source>
        <strain evidence="1 2">MUCL2830</strain>
    </source>
</reference>
<organism evidence="1 2">
    <name type="scientific">Botryotinia calthae</name>
    <dbReference type="NCBI Taxonomy" id="38488"/>
    <lineage>
        <taxon>Eukaryota</taxon>
        <taxon>Fungi</taxon>
        <taxon>Dikarya</taxon>
        <taxon>Ascomycota</taxon>
        <taxon>Pezizomycotina</taxon>
        <taxon>Leotiomycetes</taxon>
        <taxon>Helotiales</taxon>
        <taxon>Sclerotiniaceae</taxon>
        <taxon>Botryotinia</taxon>
    </lineage>
</organism>
<name>A0A4Y8D7Y1_9HELO</name>
<proteinExistence type="predicted"/>
<comment type="caution">
    <text evidence="1">The sequence shown here is derived from an EMBL/GenBank/DDBJ whole genome shotgun (WGS) entry which is preliminary data.</text>
</comment>
<protein>
    <submittedName>
        <fullName evidence="1">Uncharacterized protein</fullName>
    </submittedName>
</protein>
<dbReference type="OrthoDB" id="1431934at2759"/>
<gene>
    <name evidence="1" type="ORF">BOTCAL_0080g00040</name>
</gene>
<evidence type="ECO:0000313" key="1">
    <source>
        <dbReference type="EMBL" id="TEY73276.1"/>
    </source>
</evidence>
<dbReference type="AlphaFoldDB" id="A0A4Y8D7Y1"/>
<accession>A0A4Y8D7Y1</accession>
<dbReference type="EMBL" id="PHWZ01000080">
    <property type="protein sequence ID" value="TEY73276.1"/>
    <property type="molecule type" value="Genomic_DNA"/>
</dbReference>
<sequence length="109" mass="12594">MASNRRMRIFPDSSRGSFRQYNNRNLQLTCKQFNNENNRQYHRNEMPGKTVKGASANDVPLRQIIFSQPLSAYNIPLIKHINKPLSDSASHELVSYTSSRVLNQVEQTK</sequence>
<evidence type="ECO:0000313" key="2">
    <source>
        <dbReference type="Proteomes" id="UP000297299"/>
    </source>
</evidence>